<protein>
    <submittedName>
        <fullName evidence="5">Ribonuclease inhibitor</fullName>
    </submittedName>
</protein>
<dbReference type="InterPro" id="IPR001611">
    <property type="entry name" value="Leu-rich_rpt"/>
</dbReference>
<dbReference type="EMBL" id="KB518694">
    <property type="protein sequence ID" value="EMP38663.1"/>
    <property type="molecule type" value="Genomic_DNA"/>
</dbReference>
<feature type="domain" description="C2" evidence="4">
    <location>
        <begin position="365"/>
        <end position="491"/>
    </location>
</feature>
<accession>M7C2N1</accession>
<dbReference type="InterPro" id="IPR050637">
    <property type="entry name" value="NLRP_innate_immun_reg"/>
</dbReference>
<dbReference type="PROSITE" id="PS50004">
    <property type="entry name" value="C2"/>
    <property type="match status" value="2"/>
</dbReference>
<dbReference type="PANTHER" id="PTHR45690:SF19">
    <property type="entry name" value="NACHT, LRR AND PYD DOMAINS-CONTAINING PROTEIN 3"/>
    <property type="match status" value="1"/>
</dbReference>
<dbReference type="GO" id="GO:0005737">
    <property type="term" value="C:cytoplasm"/>
    <property type="evidence" value="ECO:0007669"/>
    <property type="project" value="UniProtKB-SubCell"/>
</dbReference>
<dbReference type="SMART" id="SM00239">
    <property type="entry name" value="C2"/>
    <property type="match status" value="2"/>
</dbReference>
<dbReference type="InterPro" id="IPR032675">
    <property type="entry name" value="LRR_dom_sf"/>
</dbReference>
<reference evidence="6" key="1">
    <citation type="journal article" date="2013" name="Nat. Genet.">
        <title>The draft genomes of soft-shell turtle and green sea turtle yield insights into the development and evolution of the turtle-specific body plan.</title>
        <authorList>
            <person name="Wang Z."/>
            <person name="Pascual-Anaya J."/>
            <person name="Zadissa A."/>
            <person name="Li W."/>
            <person name="Niimura Y."/>
            <person name="Huang Z."/>
            <person name="Li C."/>
            <person name="White S."/>
            <person name="Xiong Z."/>
            <person name="Fang D."/>
            <person name="Wang B."/>
            <person name="Ming Y."/>
            <person name="Chen Y."/>
            <person name="Zheng Y."/>
            <person name="Kuraku S."/>
            <person name="Pignatelli M."/>
            <person name="Herrero J."/>
            <person name="Beal K."/>
            <person name="Nozawa M."/>
            <person name="Li Q."/>
            <person name="Wang J."/>
            <person name="Zhang H."/>
            <person name="Yu L."/>
            <person name="Shigenobu S."/>
            <person name="Wang J."/>
            <person name="Liu J."/>
            <person name="Flicek P."/>
            <person name="Searle S."/>
            <person name="Wang J."/>
            <person name="Kuratani S."/>
            <person name="Yin Y."/>
            <person name="Aken B."/>
            <person name="Zhang G."/>
            <person name="Irie N."/>
        </authorList>
    </citation>
    <scope>NUCLEOTIDE SEQUENCE [LARGE SCALE GENOMIC DNA]</scope>
</reference>
<keyword evidence="6" id="KW-1185">Reference proteome</keyword>
<keyword evidence="3" id="KW-0677">Repeat</keyword>
<dbReference type="InterPro" id="IPR000008">
    <property type="entry name" value="C2_dom"/>
</dbReference>
<dbReference type="Proteomes" id="UP000031443">
    <property type="component" value="Unassembled WGS sequence"/>
</dbReference>
<dbReference type="SMART" id="SM00368">
    <property type="entry name" value="LRR_RI"/>
    <property type="match status" value="9"/>
</dbReference>
<dbReference type="AlphaFoldDB" id="M7C2N1"/>
<dbReference type="Gene3D" id="3.80.10.10">
    <property type="entry name" value="Ribonuclease Inhibitor"/>
    <property type="match status" value="1"/>
</dbReference>
<feature type="domain" description="C2" evidence="4">
    <location>
        <begin position="500"/>
        <end position="635"/>
    </location>
</feature>
<evidence type="ECO:0000256" key="3">
    <source>
        <dbReference type="ARBA" id="ARBA00022737"/>
    </source>
</evidence>
<evidence type="ECO:0000313" key="6">
    <source>
        <dbReference type="Proteomes" id="UP000031443"/>
    </source>
</evidence>
<proteinExistence type="predicted"/>
<comment type="subcellular location">
    <subcellularLocation>
        <location evidence="1">Cytoplasm</location>
    </subcellularLocation>
</comment>
<organism evidence="5 6">
    <name type="scientific">Chelonia mydas</name>
    <name type="common">Green sea-turtle</name>
    <name type="synonym">Chelonia agassizi</name>
    <dbReference type="NCBI Taxonomy" id="8469"/>
    <lineage>
        <taxon>Eukaryota</taxon>
        <taxon>Metazoa</taxon>
        <taxon>Chordata</taxon>
        <taxon>Craniata</taxon>
        <taxon>Vertebrata</taxon>
        <taxon>Euteleostomi</taxon>
        <taxon>Archelosauria</taxon>
        <taxon>Testudinata</taxon>
        <taxon>Testudines</taxon>
        <taxon>Cryptodira</taxon>
        <taxon>Durocryptodira</taxon>
        <taxon>Americhelydia</taxon>
        <taxon>Chelonioidea</taxon>
        <taxon>Cheloniidae</taxon>
        <taxon>Chelonia</taxon>
    </lineage>
</organism>
<dbReference type="CDD" id="cd00116">
    <property type="entry name" value="LRR_RI"/>
    <property type="match status" value="1"/>
</dbReference>
<dbReference type="SUPFAM" id="SSF52047">
    <property type="entry name" value="RNI-like"/>
    <property type="match status" value="1"/>
</dbReference>
<dbReference type="Pfam" id="PF00168">
    <property type="entry name" value="C2"/>
    <property type="match status" value="2"/>
</dbReference>
<dbReference type="InterPro" id="IPR035892">
    <property type="entry name" value="C2_domain_sf"/>
</dbReference>
<dbReference type="PANTHER" id="PTHR45690">
    <property type="entry name" value="NACHT, LRR AND PYD DOMAINS-CONTAINING PROTEIN 12"/>
    <property type="match status" value="1"/>
</dbReference>
<name>M7C2N1_CHEMY</name>
<keyword evidence="2" id="KW-0963">Cytoplasm</keyword>
<gene>
    <name evidence="5" type="ORF">UY3_04144</name>
</gene>
<dbReference type="Gene3D" id="2.60.40.150">
    <property type="entry name" value="C2 domain"/>
    <property type="match status" value="2"/>
</dbReference>
<dbReference type="eggNOG" id="KOG1028">
    <property type="taxonomic scope" value="Eukaryota"/>
</dbReference>
<dbReference type="SUPFAM" id="SSF49562">
    <property type="entry name" value="C2 domain (Calcium/lipid-binding domain, CaLB)"/>
    <property type="match status" value="2"/>
</dbReference>
<evidence type="ECO:0000256" key="1">
    <source>
        <dbReference type="ARBA" id="ARBA00004496"/>
    </source>
</evidence>
<dbReference type="FunFam" id="2.60.40.150:FF:000352">
    <property type="entry name" value="Uncharacterized protein"/>
    <property type="match status" value="1"/>
</dbReference>
<evidence type="ECO:0000256" key="2">
    <source>
        <dbReference type="ARBA" id="ARBA00022490"/>
    </source>
</evidence>
<evidence type="ECO:0000313" key="5">
    <source>
        <dbReference type="EMBL" id="EMP38663.1"/>
    </source>
</evidence>
<evidence type="ECO:0000259" key="4">
    <source>
        <dbReference type="PROSITE" id="PS50004"/>
    </source>
</evidence>
<sequence>MELTLNNNELGDSGVELMCKGLMAPSCNLQKLWLQNCNLTDACCKYLSSVLSTKPTLIELHLGDNKLGTSGVKVLCEGLMDPNCKLQKLQLEYCELSPDHCEMLCSALRTKSSLKGLNISNNKLGDAAIKVLCQGMMDPNCKLQSLHLENCHITAASCGDLSTVLAMKPSLTELSVGENKIGDPGVALLCQGLLNPNCKIEKLWLWECGVSPAGCKDLSHVLSAKESLTELSLIGNELGDPGMELLCQGLTDPKTKLQALWRGLQLLGTCTLGEQQLKQCSLCTSHLEAEPFSTCFFSAVTAVSSPLLPRKPNGRCMVCEQPSLWEHIQKLQEELNKLGTCLFPSCTCSKNLESVGSNPEFLESSRGRLRFSLFYHREQLELLLTVIAVTGLPSRGSADSAVRVRLLRQVPSHISGLQCMVHEWQTQVVKNCRKPAFGDQFVCSLQEAELEKSTVKLEVKHFNKYSRHTVLGEVRLTLSKLKASQPMEFCEVLQKTTKDLVGEVLVSLKCLPISQKIEIGLLKVKTASVCSSPEKYVYARIDISCNLHKQKHQKSSPRARTSVIIFNETFLFHLAEPVAGAYTVLVSIYEMSSRARGRSRQLIGQAVLGKRSPSEANDHWALMMQSVQQPVAKWHPLLL</sequence>
<dbReference type="Pfam" id="PF13516">
    <property type="entry name" value="LRR_6"/>
    <property type="match status" value="5"/>
</dbReference>